<feature type="region of interest" description="Disordered" evidence="7">
    <location>
        <begin position="212"/>
        <end position="281"/>
    </location>
</feature>
<dbReference type="GO" id="GO:0030182">
    <property type="term" value="P:neuron differentiation"/>
    <property type="evidence" value="ECO:0007669"/>
    <property type="project" value="TreeGrafter"/>
</dbReference>
<dbReference type="CDD" id="cd00086">
    <property type="entry name" value="homeodomain"/>
    <property type="match status" value="1"/>
</dbReference>
<feature type="compositionally biased region" description="Polar residues" evidence="7">
    <location>
        <begin position="562"/>
        <end position="574"/>
    </location>
</feature>
<name>A0A8S3YX56_9EUPU</name>
<organism evidence="9 10">
    <name type="scientific">Candidula unifasciata</name>
    <dbReference type="NCBI Taxonomy" id="100452"/>
    <lineage>
        <taxon>Eukaryota</taxon>
        <taxon>Metazoa</taxon>
        <taxon>Spiralia</taxon>
        <taxon>Lophotrochozoa</taxon>
        <taxon>Mollusca</taxon>
        <taxon>Gastropoda</taxon>
        <taxon>Heterobranchia</taxon>
        <taxon>Euthyneura</taxon>
        <taxon>Panpulmonata</taxon>
        <taxon>Eupulmonata</taxon>
        <taxon>Stylommatophora</taxon>
        <taxon>Helicina</taxon>
        <taxon>Helicoidea</taxon>
        <taxon>Geomitridae</taxon>
        <taxon>Candidula</taxon>
    </lineage>
</organism>
<keyword evidence="10" id="KW-1185">Reference proteome</keyword>
<dbReference type="PANTHER" id="PTHR11211">
    <property type="entry name" value="IROQUOIS-CLASS HOMEODOMAIN PROTEIN IRX"/>
    <property type="match status" value="1"/>
</dbReference>
<dbReference type="EMBL" id="CAJHNH020000768">
    <property type="protein sequence ID" value="CAG5119740.1"/>
    <property type="molecule type" value="Genomic_DNA"/>
</dbReference>
<evidence type="ECO:0000256" key="4">
    <source>
        <dbReference type="ARBA" id="ARBA00023155"/>
    </source>
</evidence>
<feature type="domain" description="Homeobox" evidence="8">
    <location>
        <begin position="151"/>
        <end position="208"/>
    </location>
</feature>
<proteinExistence type="inferred from homology"/>
<feature type="DNA-binding region" description="Homeobox" evidence="6">
    <location>
        <begin position="153"/>
        <end position="209"/>
    </location>
</feature>
<comment type="caution">
    <text evidence="9">The sequence shown here is derived from an EMBL/GenBank/DDBJ whole genome shotgun (WGS) entry which is preliminary data.</text>
</comment>
<gene>
    <name evidence="9" type="ORF">CUNI_LOCUS5298</name>
</gene>
<dbReference type="PANTHER" id="PTHR11211:SF40">
    <property type="entry name" value="MIRROR, ISOFORM C"/>
    <property type="match status" value="1"/>
</dbReference>
<dbReference type="OrthoDB" id="6161478at2759"/>
<dbReference type="PROSITE" id="PS00027">
    <property type="entry name" value="HOMEOBOX_1"/>
    <property type="match status" value="1"/>
</dbReference>
<dbReference type="GO" id="GO:0005634">
    <property type="term" value="C:nucleus"/>
    <property type="evidence" value="ECO:0007669"/>
    <property type="project" value="UniProtKB-SubCell"/>
</dbReference>
<dbReference type="SUPFAM" id="SSF46689">
    <property type="entry name" value="Homeodomain-like"/>
    <property type="match status" value="1"/>
</dbReference>
<dbReference type="GO" id="GO:0000981">
    <property type="term" value="F:DNA-binding transcription factor activity, RNA polymerase II-specific"/>
    <property type="evidence" value="ECO:0007669"/>
    <property type="project" value="InterPro"/>
</dbReference>
<evidence type="ECO:0000313" key="10">
    <source>
        <dbReference type="Proteomes" id="UP000678393"/>
    </source>
</evidence>
<feature type="region of interest" description="Disordered" evidence="7">
    <location>
        <begin position="516"/>
        <end position="598"/>
    </location>
</feature>
<feature type="compositionally biased region" description="Polar residues" evidence="7">
    <location>
        <begin position="523"/>
        <end position="544"/>
    </location>
</feature>
<dbReference type="InterPro" id="IPR009057">
    <property type="entry name" value="Homeodomain-like_sf"/>
</dbReference>
<feature type="compositionally biased region" description="Polar residues" evidence="7">
    <location>
        <begin position="230"/>
        <end position="243"/>
    </location>
</feature>
<evidence type="ECO:0000256" key="7">
    <source>
        <dbReference type="SAM" id="MobiDB-lite"/>
    </source>
</evidence>
<evidence type="ECO:0000256" key="5">
    <source>
        <dbReference type="ARBA" id="ARBA00023242"/>
    </source>
</evidence>
<dbReference type="GO" id="GO:0000978">
    <property type="term" value="F:RNA polymerase II cis-regulatory region sequence-specific DNA binding"/>
    <property type="evidence" value="ECO:0007669"/>
    <property type="project" value="TreeGrafter"/>
</dbReference>
<keyword evidence="3 6" id="KW-0238">DNA-binding</keyword>
<evidence type="ECO:0000256" key="3">
    <source>
        <dbReference type="ARBA" id="ARBA00023125"/>
    </source>
</evidence>
<dbReference type="Pfam" id="PF05920">
    <property type="entry name" value="Homeobox_KN"/>
    <property type="match status" value="1"/>
</dbReference>
<dbReference type="InterPro" id="IPR001356">
    <property type="entry name" value="HD"/>
</dbReference>
<feature type="compositionally biased region" description="Basic and acidic residues" evidence="7">
    <location>
        <begin position="585"/>
        <end position="598"/>
    </location>
</feature>
<feature type="compositionally biased region" description="Acidic residues" evidence="7">
    <location>
        <begin position="252"/>
        <end position="271"/>
    </location>
</feature>
<comment type="subcellular location">
    <subcellularLocation>
        <location evidence="1 6">Nucleus</location>
    </subcellularLocation>
</comment>
<dbReference type="PROSITE" id="PS50071">
    <property type="entry name" value="HOMEOBOX_2"/>
    <property type="match status" value="1"/>
</dbReference>
<dbReference type="AlphaFoldDB" id="A0A8S3YX56"/>
<dbReference type="FunFam" id="1.10.10.60:FF:000003">
    <property type="entry name" value="Iroquois-class homeobox protein IRX"/>
    <property type="match status" value="1"/>
</dbReference>
<dbReference type="SMART" id="SM00389">
    <property type="entry name" value="HOX"/>
    <property type="match status" value="1"/>
</dbReference>
<evidence type="ECO:0000256" key="6">
    <source>
        <dbReference type="PROSITE-ProRule" id="PRU00108"/>
    </source>
</evidence>
<dbReference type="InterPro" id="IPR017970">
    <property type="entry name" value="Homeobox_CS"/>
</dbReference>
<comment type="similarity">
    <text evidence="2">Belongs to the TALE/IRO homeobox family.</text>
</comment>
<dbReference type="InterPro" id="IPR008422">
    <property type="entry name" value="KN_HD"/>
</dbReference>
<keyword evidence="5 6" id="KW-0539">Nucleus</keyword>
<keyword evidence="4 6" id="KW-0371">Homeobox</keyword>
<evidence type="ECO:0000256" key="2">
    <source>
        <dbReference type="ARBA" id="ARBA00008446"/>
    </source>
</evidence>
<feature type="compositionally biased region" description="Low complexity" evidence="7">
    <location>
        <begin position="545"/>
        <end position="556"/>
    </location>
</feature>
<dbReference type="Proteomes" id="UP000678393">
    <property type="component" value="Unassembled WGS sequence"/>
</dbReference>
<evidence type="ECO:0000313" key="9">
    <source>
        <dbReference type="EMBL" id="CAG5119740.1"/>
    </source>
</evidence>
<dbReference type="Gene3D" id="1.10.10.60">
    <property type="entry name" value="Homeodomain-like"/>
    <property type="match status" value="1"/>
</dbReference>
<evidence type="ECO:0000259" key="8">
    <source>
        <dbReference type="PROSITE" id="PS50071"/>
    </source>
</evidence>
<reference evidence="9" key="1">
    <citation type="submission" date="2021-04" db="EMBL/GenBank/DDBJ databases">
        <authorList>
            <consortium name="Molecular Ecology Group"/>
        </authorList>
    </citation>
    <scope>NUCLEOTIDE SEQUENCE</scope>
</reference>
<sequence>MYRPTYPLLAVNQIDIQTTSKTVTSGHSSPMPLGSALCEDGHPFVSDPITGRKMCTCSLGLEVTYDPRSMMSDARKQGIALSGTIGGLSMGIDTSAFYPPLIRGIPVRHDRLPPYMTSGMPGQPLNFDPALAAHPYGLLYAGMDVNGGPIRKAATRETTGPLKIWLSEHKKNPYPTKAEKIMLAIITRMTLTQVSTWFANARRRLKKENKLYPADRENRDDDDDDDEVFSGSQREGNTSQSGGSDKRTTSDSDTDDINVDMSECSDVEDNDTPASAVDELDQGKLDKLRQGLACVETGPETESATDLCGRGEQGDWDIGHAKQGTDCGSTGGSPGPCPSNKPKIWSIYEIINGPSTANDNQALKKPSLQTHTHLALSRHDFPTPSALSMHKNPASFPFMNISSSLQSSPFSSSSSSLTLSTAFHPFASVVGAPSMLHHPPALTRFVSNYCTPISEKTSTLNRYATVAANRPYVDQLPSRVNSTETIKTEQMAESCTDEQAVENNKFNKYSDAFSKKGKHETDINNSQIKKATRPSQTTTSQPMNSLRSGSLSPVSSHIAVCSNETSTRSASCKPQSERYMNSGKADQHSREHQPKQMM</sequence>
<dbReference type="GO" id="GO:0048468">
    <property type="term" value="P:cell development"/>
    <property type="evidence" value="ECO:0007669"/>
    <property type="project" value="TreeGrafter"/>
</dbReference>
<accession>A0A8S3YX56</accession>
<evidence type="ECO:0000256" key="1">
    <source>
        <dbReference type="ARBA" id="ARBA00004123"/>
    </source>
</evidence>
<protein>
    <recommendedName>
        <fullName evidence="8">Homeobox domain-containing protein</fullName>
    </recommendedName>
</protein>